<feature type="region of interest" description="Disordered" evidence="1">
    <location>
        <begin position="31"/>
        <end position="58"/>
    </location>
</feature>
<evidence type="ECO:0000256" key="2">
    <source>
        <dbReference type="SAM" id="SignalP"/>
    </source>
</evidence>
<evidence type="ECO:0000256" key="1">
    <source>
        <dbReference type="SAM" id="MobiDB-lite"/>
    </source>
</evidence>
<reference evidence="3" key="1">
    <citation type="submission" date="2022-10" db="EMBL/GenBank/DDBJ databases">
        <title>The complete genomes of actinobacterial strains from the NBC collection.</title>
        <authorList>
            <person name="Joergensen T.S."/>
            <person name="Alvarez Arevalo M."/>
            <person name="Sterndorff E.B."/>
            <person name="Faurdal D."/>
            <person name="Vuksanovic O."/>
            <person name="Mourched A.-S."/>
            <person name="Charusanti P."/>
            <person name="Shaw S."/>
            <person name="Blin K."/>
            <person name="Weber T."/>
        </authorList>
    </citation>
    <scope>NUCLEOTIDE SEQUENCE</scope>
    <source>
        <strain evidence="3">NBC_01401</strain>
    </source>
</reference>
<feature type="chain" id="PRO_5043917618" evidence="2">
    <location>
        <begin position="32"/>
        <end position="58"/>
    </location>
</feature>
<sequence length="58" mass="5587">MQNVRHTIATATVTAVLVGLCTVVGAGAASAAQPGNEPAVSAVTGGPAGNGTDDESWH</sequence>
<gene>
    <name evidence="3" type="ORF">OG626_20790</name>
</gene>
<keyword evidence="2" id="KW-0732">Signal</keyword>
<organism evidence="3">
    <name type="scientific">Streptomyces sp. NBC_01401</name>
    <dbReference type="NCBI Taxonomy" id="2903854"/>
    <lineage>
        <taxon>Bacteria</taxon>
        <taxon>Bacillati</taxon>
        <taxon>Actinomycetota</taxon>
        <taxon>Actinomycetes</taxon>
        <taxon>Kitasatosporales</taxon>
        <taxon>Streptomycetaceae</taxon>
        <taxon>Streptomyces</taxon>
    </lineage>
</organism>
<evidence type="ECO:0000313" key="3">
    <source>
        <dbReference type="EMBL" id="WTY97163.1"/>
    </source>
</evidence>
<accession>A0AAU3GZA2</accession>
<dbReference type="EMBL" id="CP109535">
    <property type="protein sequence ID" value="WTY97163.1"/>
    <property type="molecule type" value="Genomic_DNA"/>
</dbReference>
<name>A0AAU3GZA2_9ACTN</name>
<proteinExistence type="predicted"/>
<feature type="signal peptide" evidence="2">
    <location>
        <begin position="1"/>
        <end position="31"/>
    </location>
</feature>
<dbReference type="AlphaFoldDB" id="A0AAU3GZA2"/>
<protein>
    <submittedName>
        <fullName evidence="3">Uncharacterized protein</fullName>
    </submittedName>
</protein>